<reference evidence="1 2" key="1">
    <citation type="journal article" date="2017" name="Antonie Van Leeuwenhoek">
        <title>Rhizobium rhizosphaerae sp. nov., a novel species isolated from rice rhizosphere.</title>
        <authorList>
            <person name="Zhao J.J."/>
            <person name="Zhang J."/>
            <person name="Zhang R.J."/>
            <person name="Zhang C.W."/>
            <person name="Yin H.Q."/>
            <person name="Zhang X.X."/>
        </authorList>
    </citation>
    <scope>NUCLEOTIDE SEQUENCE [LARGE SCALE GENOMIC DNA]</scope>
    <source>
        <strain evidence="1 2">E3</strain>
    </source>
</reference>
<organism evidence="1 2">
    <name type="scientific">Aliiglaciecola lipolytica E3</name>
    <dbReference type="NCBI Taxonomy" id="1127673"/>
    <lineage>
        <taxon>Bacteria</taxon>
        <taxon>Pseudomonadati</taxon>
        <taxon>Pseudomonadota</taxon>
        <taxon>Gammaproteobacteria</taxon>
        <taxon>Alteromonadales</taxon>
        <taxon>Alteromonadaceae</taxon>
        <taxon>Aliiglaciecola</taxon>
    </lineage>
</organism>
<accession>K6YSG6</accession>
<name>K6YSG6_9ALTE</name>
<gene>
    <name evidence="1" type="ORF">GLIP_1606</name>
</gene>
<evidence type="ECO:0000313" key="2">
    <source>
        <dbReference type="Proteomes" id="UP000006334"/>
    </source>
</evidence>
<keyword evidence="2" id="KW-1185">Reference proteome</keyword>
<dbReference type="AlphaFoldDB" id="K6YSG6"/>
<proteinExistence type="predicted"/>
<dbReference type="Proteomes" id="UP000006334">
    <property type="component" value="Unassembled WGS sequence"/>
</dbReference>
<protein>
    <submittedName>
        <fullName evidence="1">Uncharacterized protein</fullName>
    </submittedName>
</protein>
<dbReference type="EMBL" id="BAEN01000035">
    <property type="protein sequence ID" value="GAC14240.1"/>
    <property type="molecule type" value="Genomic_DNA"/>
</dbReference>
<sequence length="41" mass="4598">MANLGQNKDASSHLQALLGAEHDYLPLFVNVNCFNYANLKY</sequence>
<evidence type="ECO:0000313" key="1">
    <source>
        <dbReference type="EMBL" id="GAC14240.1"/>
    </source>
</evidence>
<comment type="caution">
    <text evidence="1">The sequence shown here is derived from an EMBL/GenBank/DDBJ whole genome shotgun (WGS) entry which is preliminary data.</text>
</comment>